<evidence type="ECO:0000256" key="4">
    <source>
        <dbReference type="ARBA" id="ARBA00013169"/>
    </source>
</evidence>
<feature type="domain" description="Cwf19-like C-terminal" evidence="18">
    <location>
        <begin position="1518"/>
        <end position="1641"/>
    </location>
</feature>
<dbReference type="InterPro" id="IPR001412">
    <property type="entry name" value="aa-tRNA-synth_I_CS"/>
</dbReference>
<feature type="domain" description="Cwf19-like protein C-terminal" evidence="17">
    <location>
        <begin position="1650"/>
        <end position="1743"/>
    </location>
</feature>
<dbReference type="Gene3D" id="3.30.428.10">
    <property type="entry name" value="HIT-like"/>
    <property type="match status" value="1"/>
</dbReference>
<comment type="similarity">
    <text evidence="3">Belongs to the CWF19 family.</text>
</comment>
<keyword evidence="10" id="KW-0175">Coiled coil</keyword>
<comment type="subcellular location">
    <subcellularLocation>
        <location evidence="1">Cytoplasm</location>
    </subcellularLocation>
</comment>
<dbReference type="InterPro" id="IPR006768">
    <property type="entry name" value="Cwf19-like_C_dom-1"/>
</dbReference>
<evidence type="ECO:0000256" key="13">
    <source>
        <dbReference type="ARBA" id="ARBA00029936"/>
    </source>
</evidence>
<evidence type="ECO:0000256" key="12">
    <source>
        <dbReference type="ARBA" id="ARBA00024407"/>
    </source>
</evidence>
<dbReference type="FunFam" id="3.90.740.10:FF:000010">
    <property type="entry name" value="Valine--tRNA ligase"/>
    <property type="match status" value="1"/>
</dbReference>
<name>U4UI15_DENPD</name>
<evidence type="ECO:0000256" key="1">
    <source>
        <dbReference type="ARBA" id="ARBA00004496"/>
    </source>
</evidence>
<dbReference type="FunFam" id="3.90.740.10:FF:000008">
    <property type="entry name" value="Valine--tRNA ligase, mitochondrial"/>
    <property type="match status" value="1"/>
</dbReference>
<organism evidence="20 21">
    <name type="scientific">Dendroctonus ponderosae</name>
    <name type="common">Mountain pine beetle</name>
    <dbReference type="NCBI Taxonomy" id="77166"/>
    <lineage>
        <taxon>Eukaryota</taxon>
        <taxon>Metazoa</taxon>
        <taxon>Ecdysozoa</taxon>
        <taxon>Arthropoda</taxon>
        <taxon>Hexapoda</taxon>
        <taxon>Insecta</taxon>
        <taxon>Pterygota</taxon>
        <taxon>Neoptera</taxon>
        <taxon>Endopterygota</taxon>
        <taxon>Coleoptera</taxon>
        <taxon>Polyphaga</taxon>
        <taxon>Cucujiformia</taxon>
        <taxon>Curculionidae</taxon>
        <taxon>Scolytinae</taxon>
        <taxon>Dendroctonus</taxon>
    </lineage>
</organism>
<keyword evidence="8" id="KW-0067">ATP-binding</keyword>
<dbReference type="PRINTS" id="PR00986">
    <property type="entry name" value="TRNASYNTHVAL"/>
</dbReference>
<evidence type="ECO:0000313" key="20">
    <source>
        <dbReference type="EMBL" id="ERL89525.1"/>
    </source>
</evidence>
<keyword evidence="11" id="KW-0030">Aminoacyl-tRNA synthetase</keyword>
<dbReference type="PANTHER" id="PTHR11946:SF109">
    <property type="entry name" value="VALINE--TRNA LIGASE"/>
    <property type="match status" value="1"/>
</dbReference>
<dbReference type="InterPro" id="IPR002300">
    <property type="entry name" value="aa-tRNA-synth_Ia"/>
</dbReference>
<evidence type="ECO:0000256" key="3">
    <source>
        <dbReference type="ARBA" id="ARBA00006795"/>
    </source>
</evidence>
<feature type="compositionally biased region" description="Polar residues" evidence="15">
    <location>
        <begin position="1244"/>
        <end position="1253"/>
    </location>
</feature>
<dbReference type="GO" id="GO:0006438">
    <property type="term" value="P:valyl-tRNA aminoacylation"/>
    <property type="evidence" value="ECO:0007669"/>
    <property type="project" value="InterPro"/>
</dbReference>
<evidence type="ECO:0000259" key="19">
    <source>
        <dbReference type="Pfam" id="PF08264"/>
    </source>
</evidence>
<dbReference type="InterPro" id="IPR006767">
    <property type="entry name" value="Cwf19-like_C_dom-2"/>
</dbReference>
<dbReference type="CDD" id="cd00817">
    <property type="entry name" value="ValRS_core"/>
    <property type="match status" value="1"/>
</dbReference>
<feature type="compositionally biased region" description="Basic and acidic residues" evidence="15">
    <location>
        <begin position="1202"/>
        <end position="1226"/>
    </location>
</feature>
<feature type="region of interest" description="Disordered" evidence="15">
    <location>
        <begin position="1"/>
        <end position="66"/>
    </location>
</feature>
<dbReference type="InterPro" id="IPR033705">
    <property type="entry name" value="Anticodon_Ia_Val"/>
</dbReference>
<dbReference type="EC" id="6.1.1.9" evidence="4"/>
<feature type="compositionally biased region" description="Basic and acidic residues" evidence="15">
    <location>
        <begin position="1298"/>
        <end position="1310"/>
    </location>
</feature>
<dbReference type="GO" id="GO:0004832">
    <property type="term" value="F:valine-tRNA ligase activity"/>
    <property type="evidence" value="ECO:0007669"/>
    <property type="project" value="UniProtKB-EC"/>
</dbReference>
<dbReference type="SUPFAM" id="SSF54197">
    <property type="entry name" value="HIT-like"/>
    <property type="match status" value="1"/>
</dbReference>
<evidence type="ECO:0000256" key="8">
    <source>
        <dbReference type="ARBA" id="ARBA00022840"/>
    </source>
</evidence>
<dbReference type="CDD" id="cd07962">
    <property type="entry name" value="Anticodon_Ia_Val"/>
    <property type="match status" value="1"/>
</dbReference>
<dbReference type="InterPro" id="IPR013155">
    <property type="entry name" value="M/V/L/I-tRNA-synth_anticd-bd"/>
</dbReference>
<evidence type="ECO:0000256" key="6">
    <source>
        <dbReference type="ARBA" id="ARBA00022598"/>
    </source>
</evidence>
<feature type="compositionally biased region" description="Basic and acidic residues" evidence="15">
    <location>
        <begin position="1254"/>
        <end position="1280"/>
    </location>
</feature>
<evidence type="ECO:0000259" key="18">
    <source>
        <dbReference type="Pfam" id="PF04677"/>
    </source>
</evidence>
<reference evidence="20 21" key="1">
    <citation type="journal article" date="2013" name="Genome Biol.">
        <title>Draft genome of the mountain pine beetle, Dendroctonus ponderosae Hopkins, a major forest pest.</title>
        <authorList>
            <person name="Keeling C.I."/>
            <person name="Yuen M.M."/>
            <person name="Liao N.Y."/>
            <person name="Docking T.R."/>
            <person name="Chan S.K."/>
            <person name="Taylor G.A."/>
            <person name="Palmquist D.L."/>
            <person name="Jackman S.D."/>
            <person name="Nguyen A."/>
            <person name="Li M."/>
            <person name="Henderson H."/>
            <person name="Janes J.K."/>
            <person name="Zhao Y."/>
            <person name="Pandoh P."/>
            <person name="Moore R."/>
            <person name="Sperling F.A."/>
            <person name="Huber D.P."/>
            <person name="Birol I."/>
            <person name="Jones S.J."/>
            <person name="Bohlmann J."/>
        </authorList>
    </citation>
    <scope>NUCLEOTIDE SEQUENCE</scope>
</reference>
<feature type="compositionally biased region" description="Basic and acidic residues" evidence="15">
    <location>
        <begin position="1322"/>
        <end position="1333"/>
    </location>
</feature>
<evidence type="ECO:0000256" key="2">
    <source>
        <dbReference type="ARBA" id="ARBA00005594"/>
    </source>
</evidence>
<dbReference type="InterPro" id="IPR014729">
    <property type="entry name" value="Rossmann-like_a/b/a_fold"/>
</dbReference>
<evidence type="ECO:0000259" key="16">
    <source>
        <dbReference type="Pfam" id="PF00133"/>
    </source>
</evidence>
<keyword evidence="7" id="KW-0547">Nucleotide-binding</keyword>
<dbReference type="InterPro" id="IPR002303">
    <property type="entry name" value="Valyl-tRNA_ligase"/>
</dbReference>
<dbReference type="Pfam" id="PF00133">
    <property type="entry name" value="tRNA-synt_1"/>
    <property type="match status" value="1"/>
</dbReference>
<dbReference type="NCBIfam" id="NF004349">
    <property type="entry name" value="PRK05729.1"/>
    <property type="match status" value="1"/>
</dbReference>
<dbReference type="InterPro" id="IPR036265">
    <property type="entry name" value="HIT-like_sf"/>
</dbReference>
<evidence type="ECO:0000256" key="7">
    <source>
        <dbReference type="ARBA" id="ARBA00022741"/>
    </source>
</evidence>
<dbReference type="Pfam" id="PF08264">
    <property type="entry name" value="Anticodon_1"/>
    <property type="match status" value="1"/>
</dbReference>
<evidence type="ECO:0000256" key="5">
    <source>
        <dbReference type="ARBA" id="ARBA00022490"/>
    </source>
</evidence>
<dbReference type="Gene3D" id="1.10.287.380">
    <property type="entry name" value="Valyl-tRNA synthetase, C-terminal domain"/>
    <property type="match status" value="1"/>
</dbReference>
<dbReference type="FunFam" id="3.40.50.620:FF:000020">
    <property type="entry name" value="Valine--tRNA ligase, mitochondrial"/>
    <property type="match status" value="1"/>
</dbReference>
<evidence type="ECO:0000256" key="14">
    <source>
        <dbReference type="ARBA" id="ARBA00047552"/>
    </source>
</evidence>
<dbReference type="InterPro" id="IPR009008">
    <property type="entry name" value="Val/Leu/Ile-tRNA-synth_edit"/>
</dbReference>
<dbReference type="GO" id="GO:0002161">
    <property type="term" value="F:aminoacyl-tRNA deacylase activity"/>
    <property type="evidence" value="ECO:0007669"/>
    <property type="project" value="InterPro"/>
</dbReference>
<sequence length="1748" mass="199377">MADQADVTMQNGAEGPPKTAKQLEKEAKKQAKLDKLKQKLDKQQQKAPAKQEVEKKDKKKEVKGAALYDVDTPEGAKKDVSKGLPDAFSPKYVEAAWYPWWEKQGFFKPEYGRKNISDARKKFTIVIPPPNVTGSLHLGHALTNAIQDSIVRWKRMSGYMALWNPGCDHAGIATQVVVEKKLWREEAKTRHDIGRDNFVKKVWDWKNEKGHRIYHQLKKLGSSFDWDRAVFTMDPKMCKAVTEAFIRLHEDGTIYRANRLVNWSCSLKSAISDIEVDKVELPGRTFISVPGYEEKIEFGVLVHFAYQVEGTSEKLVVATTRIETMLGDTAIAVHPKDERYKHLHGKFAIHPFCARKLPIIVDDFVELDFGTGVVKITPAHDPNDYEVGKRHNLPFITIFDDEGNIAGDYGTFTVCQASIRNLRRLLRGMKRFHARKKITEELTKLGLYMETKDNPMVVPICSRSKDVVEPMLKPQWQELRIIPEQQVKTWNHWMEGIRDWCISRQLWWGHRIPAYFATTKNGKPLSEVEDQNWVSGHSEAEALQKAANKFNLEPEEFQLTQDEDVLDTWFSSALFPFSIFGWPEATQDLNVFYPTSLLETGNDILFFWVARMVFMGQKLLGKLPFKDVYLHPLIRDAHGRKMSKSLGNVVDPMDVIAGISLDDLHKQLYDSNLDPKEIDKAKAGQKQDYPNGIPECGTDALRFALCAMSSGKDINLNILRIQGYRVKYFADDDKYSLKQMFENEKFSSANEQDSAFMKIASNIKKNDNLDDLFADDVRRKKSASRLADAKRSQAITEHKKVSTSLDNCLRCIEFFCNKIWNASRFALTYFAADFEVPADQELTGDESLMDLWMLSRAGSAVRDVINGFEAFDLVSATTAIYNLWLYDLCDVYLEFLKPVFTGDDGKAKKAAMITLYRTLHIGLRLLAPFMPFISEELYQRLPRSRAIVETVPSICVESFPEKEANYVNEQIEKEVDFVQKVAKAIRSARSDYNLPNKTKTEGNNQENLKQGFQSVVLAYLHSKDAPTIEILKKYASALQTLAYCSKTAVDGASPEGCTIITVSDKCEVHLLLKGLIDPVKEIQKIQTKLDFLQSTKKKLEQAMNIENYATKVPPEVQQSNLEKLSETTIELERLDAALGALKLMGVGKSKSSKKHKKRSRRQETSSSEDEWVEADTVKNHRQHARNASPEDLLKRKKRRRHSSSDSRSDSSAEDTRTKSHASEKPSKTPSPKQQNTNRDDWMNLPTNFASFSNVDKKKSREEERKIQKEKDVYDPSKCPRELNVYWKNGGDGLPKFQKPSDDSHSYKSERPSSSGQSRWRKSKPEATDRRIDGPSETSPRNSAGPSKPVAKPNQNVADTPITEKELNLLAGKLVKAEIMGNKKLVDELKQRLDAGRRALAEERTQDDEVLLTEANRQGASKPLELRSAIDSEKRRRRAVETHAGNERVKYFADDDKYSLKQMFENEKFSSANDQDSAFMKIASNIKKNDDLDDLFADDVRRKKSDSKLADAKRSQAISEHKKVSTSLDNCLRCIQSTAMQKHLIVSMGEYIYLALPAHEPLVEGHCLIAPIRHVASVTQLDENEWNEMNDFRKALSRMFAAKQQELMFFEIAVGFHRYPHTVLECIPLDKEDAGMAPMYFKKAIDESEIEWTQNKKLVPLKNRDVRQAIPKQLPYFAINFGISDGFAHVIEDDRLFPKNFAQEIIGGMLNLDHSKWRRPARERFEVQSKRTVAFSKVWTNFDCSAKAM</sequence>
<dbReference type="SUPFAM" id="SSF50677">
    <property type="entry name" value="ValRS/IleRS/LeuRS editing domain"/>
    <property type="match status" value="1"/>
</dbReference>
<feature type="compositionally biased region" description="Polar residues" evidence="15">
    <location>
        <begin position="1227"/>
        <end position="1236"/>
    </location>
</feature>
<accession>U4UI15</accession>
<evidence type="ECO:0000256" key="9">
    <source>
        <dbReference type="ARBA" id="ARBA00022917"/>
    </source>
</evidence>
<dbReference type="GO" id="GO:0005829">
    <property type="term" value="C:cytosol"/>
    <property type="evidence" value="ECO:0007669"/>
    <property type="project" value="TreeGrafter"/>
</dbReference>
<proteinExistence type="inferred from homology"/>
<dbReference type="PROSITE" id="PS00178">
    <property type="entry name" value="AA_TRNA_LIGASE_I"/>
    <property type="match status" value="1"/>
</dbReference>
<protein>
    <recommendedName>
        <fullName evidence="12">Valine--tRNA ligase</fullName>
        <ecNumber evidence="4">6.1.1.9</ecNumber>
    </recommendedName>
    <alternativeName>
        <fullName evidence="13">Valyl-tRNA synthetase</fullName>
    </alternativeName>
</protein>
<keyword evidence="6" id="KW-0436">Ligase</keyword>
<keyword evidence="5" id="KW-0963">Cytoplasm</keyword>
<feature type="region of interest" description="Disordered" evidence="15">
    <location>
        <begin position="1146"/>
        <end position="1359"/>
    </location>
</feature>
<feature type="domain" description="Methionyl/Valyl/Leucyl/Isoleucyl-tRNA synthetase anticodon-binding" evidence="19">
    <location>
        <begin position="850"/>
        <end position="1000"/>
    </location>
</feature>
<dbReference type="Gene3D" id="1.10.730.10">
    <property type="entry name" value="Isoleucyl-tRNA Synthetase, Domain 1"/>
    <property type="match status" value="1"/>
</dbReference>
<feature type="domain" description="Aminoacyl-tRNA synthetase class Ia" evidence="16">
    <location>
        <begin position="97"/>
        <end position="716"/>
    </location>
</feature>
<dbReference type="Pfam" id="PF04677">
    <property type="entry name" value="CwfJ_C_1"/>
    <property type="match status" value="1"/>
</dbReference>
<dbReference type="STRING" id="77166.U4UI15"/>
<dbReference type="GO" id="GO:0005524">
    <property type="term" value="F:ATP binding"/>
    <property type="evidence" value="ECO:0007669"/>
    <property type="project" value="UniProtKB-KW"/>
</dbReference>
<evidence type="ECO:0000259" key="17">
    <source>
        <dbReference type="Pfam" id="PF04676"/>
    </source>
</evidence>
<feature type="compositionally biased region" description="Basic and acidic residues" evidence="15">
    <location>
        <begin position="21"/>
        <end position="63"/>
    </location>
</feature>
<dbReference type="EMBL" id="KB632170">
    <property type="protein sequence ID" value="ERL89525.1"/>
    <property type="molecule type" value="Genomic_DNA"/>
</dbReference>
<evidence type="ECO:0000256" key="11">
    <source>
        <dbReference type="ARBA" id="ARBA00023146"/>
    </source>
</evidence>
<dbReference type="Gene3D" id="3.90.740.10">
    <property type="entry name" value="Valyl/Leucyl/Isoleucyl-tRNA synthetase, editing domain"/>
    <property type="match status" value="1"/>
</dbReference>
<dbReference type="FunFam" id="3.40.50.620:FF:000078">
    <property type="entry name" value="Valine--tRNA ligase, mitochondrial"/>
    <property type="match status" value="1"/>
</dbReference>
<evidence type="ECO:0000313" key="21">
    <source>
        <dbReference type="Proteomes" id="UP000030742"/>
    </source>
</evidence>
<comment type="similarity">
    <text evidence="2">Belongs to the class-I aminoacyl-tRNA synthetase family.</text>
</comment>
<feature type="compositionally biased region" description="Basic residues" evidence="15">
    <location>
        <begin position="1150"/>
        <end position="1160"/>
    </location>
</feature>
<comment type="catalytic activity">
    <reaction evidence="14">
        <text>tRNA(Val) + L-valine + ATP = L-valyl-tRNA(Val) + AMP + diphosphate</text>
        <dbReference type="Rhea" id="RHEA:10704"/>
        <dbReference type="Rhea" id="RHEA-COMP:9672"/>
        <dbReference type="Rhea" id="RHEA-COMP:9708"/>
        <dbReference type="ChEBI" id="CHEBI:30616"/>
        <dbReference type="ChEBI" id="CHEBI:33019"/>
        <dbReference type="ChEBI" id="CHEBI:57762"/>
        <dbReference type="ChEBI" id="CHEBI:78442"/>
        <dbReference type="ChEBI" id="CHEBI:78537"/>
        <dbReference type="ChEBI" id="CHEBI:456215"/>
        <dbReference type="EC" id="6.1.1.9"/>
    </reaction>
</comment>
<dbReference type="OrthoDB" id="2113965at2759"/>
<dbReference type="Proteomes" id="UP000030742">
    <property type="component" value="Unassembled WGS sequence"/>
</dbReference>
<dbReference type="InterPro" id="IPR037118">
    <property type="entry name" value="Val-tRNA_synth_C_sf"/>
</dbReference>
<dbReference type="PANTHER" id="PTHR11946">
    <property type="entry name" value="VALYL-TRNA SYNTHETASES"/>
    <property type="match status" value="1"/>
</dbReference>
<dbReference type="SUPFAM" id="SSF52374">
    <property type="entry name" value="Nucleotidylyl transferase"/>
    <property type="match status" value="1"/>
</dbReference>
<dbReference type="Gene3D" id="3.40.50.620">
    <property type="entry name" value="HUPs"/>
    <property type="match status" value="2"/>
</dbReference>
<dbReference type="HAMAP" id="MF_02004">
    <property type="entry name" value="Val_tRNA_synth_type1"/>
    <property type="match status" value="1"/>
</dbReference>
<dbReference type="Pfam" id="PF04676">
    <property type="entry name" value="CwfJ_C_2"/>
    <property type="match status" value="1"/>
</dbReference>
<dbReference type="InterPro" id="IPR009080">
    <property type="entry name" value="tRNAsynth_Ia_anticodon-bd"/>
</dbReference>
<evidence type="ECO:0000256" key="15">
    <source>
        <dbReference type="SAM" id="MobiDB-lite"/>
    </source>
</evidence>
<keyword evidence="9" id="KW-0648">Protein biosynthesis</keyword>
<dbReference type="NCBIfam" id="TIGR00422">
    <property type="entry name" value="valS"/>
    <property type="match status" value="1"/>
</dbReference>
<gene>
    <name evidence="20" type="ORF">D910_06891</name>
</gene>
<feature type="compositionally biased region" description="Polar residues" evidence="15">
    <location>
        <begin position="1335"/>
        <end position="1344"/>
    </location>
</feature>
<dbReference type="SUPFAM" id="SSF47323">
    <property type="entry name" value="Anticodon-binding domain of a subclass of class I aminoacyl-tRNA synthetases"/>
    <property type="match status" value="1"/>
</dbReference>
<evidence type="ECO:0000256" key="10">
    <source>
        <dbReference type="ARBA" id="ARBA00023054"/>
    </source>
</evidence>